<dbReference type="Gene3D" id="1.10.510.10">
    <property type="entry name" value="Transferase(Phosphotransferase) domain 1"/>
    <property type="match status" value="1"/>
</dbReference>
<sequence>MSDTLVCFDSNLQRNVVVKTLKPGIEKQRLMDELSALADIRSKYVVQVLDVIKKDGDVVGFVEEYIDGNAITPIANPASSDTILRYLYSIAAGISDVHDHGRLHRDIKPENMRFDYGGTLKIFDFGLSKLNTSAKTKTLYFTPGYSPPEIFSAGVDGNHNFTEAVDVFSFGVTAYWILNGGSIPADFFKVPPIVPPTSSLFDALAVVSEKSVSVLLDSCLCAEPSNRPAMREVKSLLGDYILKGQHKMLLTYNGQRSTIDINKPNVSLTVGSNGISISYNGLGFVVSNVTGFVRINNKQVAAGHRIKGSVVIVLGDPSGGIKTSITADVSHPEVMH</sequence>
<evidence type="ECO:0000313" key="3">
    <source>
        <dbReference type="Proteomes" id="UP000198793"/>
    </source>
</evidence>
<keyword evidence="2" id="KW-0808">Transferase</keyword>
<dbReference type="AlphaFoldDB" id="A0A1H0NHD2"/>
<reference evidence="2 3" key="1">
    <citation type="submission" date="2016-10" db="EMBL/GenBank/DDBJ databases">
        <authorList>
            <person name="de Groot N.N."/>
        </authorList>
    </citation>
    <scope>NUCLEOTIDE SEQUENCE [LARGE SCALE GENOMIC DNA]</scope>
    <source>
        <strain evidence="3">L7-484,KACC 16230,DSM 25025</strain>
    </source>
</reference>
<dbReference type="GO" id="GO:0005524">
    <property type="term" value="F:ATP binding"/>
    <property type="evidence" value="ECO:0007669"/>
    <property type="project" value="InterPro"/>
</dbReference>
<dbReference type="GO" id="GO:0004674">
    <property type="term" value="F:protein serine/threonine kinase activity"/>
    <property type="evidence" value="ECO:0007669"/>
    <property type="project" value="UniProtKB-KW"/>
</dbReference>
<keyword evidence="3" id="KW-1185">Reference proteome</keyword>
<proteinExistence type="predicted"/>
<dbReference type="STRING" id="1166073.SAMN05192530_1223"/>
<name>A0A1H0NHD2_9HYPH</name>
<dbReference type="PANTHER" id="PTHR24361">
    <property type="entry name" value="MITOGEN-ACTIVATED KINASE KINASE KINASE"/>
    <property type="match status" value="1"/>
</dbReference>
<evidence type="ECO:0000259" key="1">
    <source>
        <dbReference type="PROSITE" id="PS50011"/>
    </source>
</evidence>
<protein>
    <submittedName>
        <fullName evidence="2">Serine/threonine protein kinase</fullName>
    </submittedName>
</protein>
<dbReference type="PROSITE" id="PS50011">
    <property type="entry name" value="PROTEIN_KINASE_DOM"/>
    <property type="match status" value="1"/>
</dbReference>
<dbReference type="Proteomes" id="UP000198793">
    <property type="component" value="Unassembled WGS sequence"/>
</dbReference>
<evidence type="ECO:0000313" key="2">
    <source>
        <dbReference type="EMBL" id="SDO92177.1"/>
    </source>
</evidence>
<dbReference type="GO" id="GO:0005737">
    <property type="term" value="C:cytoplasm"/>
    <property type="evidence" value="ECO:0007669"/>
    <property type="project" value="TreeGrafter"/>
</dbReference>
<organism evidence="2 3">
    <name type="scientific">Aureimonas jatrophae</name>
    <dbReference type="NCBI Taxonomy" id="1166073"/>
    <lineage>
        <taxon>Bacteria</taxon>
        <taxon>Pseudomonadati</taxon>
        <taxon>Pseudomonadota</taxon>
        <taxon>Alphaproteobacteria</taxon>
        <taxon>Hyphomicrobiales</taxon>
        <taxon>Aurantimonadaceae</taxon>
        <taxon>Aureimonas</taxon>
    </lineage>
</organism>
<dbReference type="EMBL" id="FNIT01000022">
    <property type="protein sequence ID" value="SDO92177.1"/>
    <property type="molecule type" value="Genomic_DNA"/>
</dbReference>
<dbReference type="InterPro" id="IPR011009">
    <property type="entry name" value="Kinase-like_dom_sf"/>
</dbReference>
<dbReference type="Pfam" id="PF00069">
    <property type="entry name" value="Pkinase"/>
    <property type="match status" value="1"/>
</dbReference>
<gene>
    <name evidence="2" type="ORF">SAMN05192530_1223</name>
</gene>
<dbReference type="InterPro" id="IPR053235">
    <property type="entry name" value="Ser_Thr_kinase"/>
</dbReference>
<dbReference type="SMART" id="SM00220">
    <property type="entry name" value="S_TKc"/>
    <property type="match status" value="1"/>
</dbReference>
<accession>A0A1H0NHD2</accession>
<dbReference type="RefSeq" id="WP_244978041.1">
    <property type="nucleotide sequence ID" value="NZ_FNIT01000022.1"/>
</dbReference>
<feature type="domain" description="Protein kinase" evidence="1">
    <location>
        <begin position="1"/>
        <end position="249"/>
    </location>
</feature>
<dbReference type="InterPro" id="IPR000719">
    <property type="entry name" value="Prot_kinase_dom"/>
</dbReference>
<dbReference type="SUPFAM" id="SSF56112">
    <property type="entry name" value="Protein kinase-like (PK-like)"/>
    <property type="match status" value="1"/>
</dbReference>
<keyword evidence="2" id="KW-0723">Serine/threonine-protein kinase</keyword>
<dbReference type="CDD" id="cd14014">
    <property type="entry name" value="STKc_PknB_like"/>
    <property type="match status" value="1"/>
</dbReference>
<keyword evidence="2" id="KW-0418">Kinase</keyword>